<evidence type="ECO:0000256" key="1">
    <source>
        <dbReference type="SAM" id="Phobius"/>
    </source>
</evidence>
<feature type="signal peptide" evidence="2">
    <location>
        <begin position="1"/>
        <end position="18"/>
    </location>
</feature>
<keyword evidence="1" id="KW-1133">Transmembrane helix</keyword>
<evidence type="ECO:0000313" key="3">
    <source>
        <dbReference type="EMBL" id="RUT72128.1"/>
    </source>
</evidence>
<accession>A0A434ACM4</accession>
<evidence type="ECO:0000256" key="2">
    <source>
        <dbReference type="SAM" id="SignalP"/>
    </source>
</evidence>
<keyword evidence="1" id="KW-0812">Transmembrane</keyword>
<keyword evidence="2" id="KW-0732">Signal</keyword>
<sequence length="62" mass="6628">MKKIAPFLLFIIPLIALSANPPPPGLPDEPVAVPIDTGLLLLVTAAVLWGGYVVLKRKRSLL</sequence>
<evidence type="ECO:0008006" key="5">
    <source>
        <dbReference type="Google" id="ProtNLM"/>
    </source>
</evidence>
<dbReference type="Proteomes" id="UP000288102">
    <property type="component" value="Unassembled WGS sequence"/>
</dbReference>
<dbReference type="RefSeq" id="WP_127336424.1">
    <property type="nucleotide sequence ID" value="NZ_QWDM01000001.1"/>
</dbReference>
<keyword evidence="1" id="KW-0472">Membrane</keyword>
<name>A0A434ACM4_9FLAO</name>
<dbReference type="AlphaFoldDB" id="A0A434ACM4"/>
<feature type="transmembrane region" description="Helical" evidence="1">
    <location>
        <begin position="35"/>
        <end position="55"/>
    </location>
</feature>
<reference evidence="4" key="1">
    <citation type="journal article" date="2019" name="Syst. Appl. Microbiol.">
        <title>Flavobacterium circumlabens sp. nov. and Flavobacterium cupreum sp. nov., two psychrotrophic species isolated from Antarctic environmental samples.</title>
        <authorList>
            <person name="Kralova S."/>
            <person name="Busse H.-J."/>
            <person name="Svec P."/>
            <person name="Maslanova I."/>
            <person name="Stankova E."/>
            <person name="Bartak M."/>
            <person name="Sedlacek I."/>
        </authorList>
    </citation>
    <scope>NUCLEOTIDE SEQUENCE [LARGE SCALE GENOMIC DNA]</scope>
    <source>
        <strain evidence="4">CCM 8825</strain>
    </source>
</reference>
<organism evidence="3 4">
    <name type="scientific">Flavobacterium cupreum</name>
    <dbReference type="NCBI Taxonomy" id="2133766"/>
    <lineage>
        <taxon>Bacteria</taxon>
        <taxon>Pseudomonadati</taxon>
        <taxon>Bacteroidota</taxon>
        <taxon>Flavobacteriia</taxon>
        <taxon>Flavobacteriales</taxon>
        <taxon>Flavobacteriaceae</taxon>
        <taxon>Flavobacterium</taxon>
    </lineage>
</organism>
<proteinExistence type="predicted"/>
<evidence type="ECO:0000313" key="4">
    <source>
        <dbReference type="Proteomes" id="UP000288102"/>
    </source>
</evidence>
<feature type="chain" id="PRO_5018999555" description="LPXTG cell wall anchor domain-containing protein" evidence="2">
    <location>
        <begin position="19"/>
        <end position="62"/>
    </location>
</feature>
<comment type="caution">
    <text evidence="3">The sequence shown here is derived from an EMBL/GenBank/DDBJ whole genome shotgun (WGS) entry which is preliminary data.</text>
</comment>
<gene>
    <name evidence="3" type="ORF">D0817_00450</name>
</gene>
<keyword evidence="4" id="KW-1185">Reference proteome</keyword>
<dbReference type="EMBL" id="QWDM01000001">
    <property type="protein sequence ID" value="RUT72128.1"/>
    <property type="molecule type" value="Genomic_DNA"/>
</dbReference>
<protein>
    <recommendedName>
        <fullName evidence="5">LPXTG cell wall anchor domain-containing protein</fullName>
    </recommendedName>
</protein>